<dbReference type="Proteomes" id="UP000320055">
    <property type="component" value="Unassembled WGS sequence"/>
</dbReference>
<dbReference type="EMBL" id="CAACVJ010000534">
    <property type="protein sequence ID" value="VEP17284.1"/>
    <property type="molecule type" value="Genomic_DNA"/>
</dbReference>
<proteinExistence type="predicted"/>
<protein>
    <submittedName>
        <fullName evidence="1">Uncharacterized protein</fullName>
    </submittedName>
</protein>
<name>A0A563W0R4_9CYAN</name>
<reference evidence="1 2" key="1">
    <citation type="submission" date="2019-01" db="EMBL/GenBank/DDBJ databases">
        <authorList>
            <person name="Brito A."/>
        </authorList>
    </citation>
    <scope>NUCLEOTIDE SEQUENCE [LARGE SCALE GENOMIC DNA]</scope>
    <source>
        <strain evidence="1">1</strain>
    </source>
</reference>
<dbReference type="RefSeq" id="WP_144866978.1">
    <property type="nucleotide sequence ID" value="NZ_LR213817.1"/>
</dbReference>
<keyword evidence="2" id="KW-1185">Reference proteome</keyword>
<organism evidence="1 2">
    <name type="scientific">Hyella patelloides LEGE 07179</name>
    <dbReference type="NCBI Taxonomy" id="945734"/>
    <lineage>
        <taxon>Bacteria</taxon>
        <taxon>Bacillati</taxon>
        <taxon>Cyanobacteriota</taxon>
        <taxon>Cyanophyceae</taxon>
        <taxon>Pleurocapsales</taxon>
        <taxon>Hyellaceae</taxon>
        <taxon>Hyella</taxon>
    </lineage>
</organism>
<evidence type="ECO:0000313" key="1">
    <source>
        <dbReference type="EMBL" id="VEP17284.1"/>
    </source>
</evidence>
<dbReference type="AlphaFoldDB" id="A0A563W0R4"/>
<gene>
    <name evidence="1" type="ORF">H1P_580031</name>
</gene>
<accession>A0A563W0R4</accession>
<evidence type="ECO:0000313" key="2">
    <source>
        <dbReference type="Proteomes" id="UP000320055"/>
    </source>
</evidence>
<sequence length="211" mass="24721">MTNYPFVSSVVTVDHLQFAQNGIWEQVQTVYPDRFEDIYNLSNWLDRAPRDIAMEMLFMDEKLELSGFFGVRTKDLPSANRTLLWMRLATLVATKDNKPFSELVSLCLETLKLPSMLPKTKPVFEMGIFNFWNTAEPLKLGDSPFEEIKKLMALKTGSSWLYDGHEAPICFEYVWYLPAHIWISRNISVKSNNRYFIDMARFKRTYYGENQ</sequence>